<accession>A0A6B7FR51</accession>
<organism evidence="2">
    <name type="scientific">Colecusatellite agerati</name>
    <dbReference type="NCBI Taxonomy" id="1260769"/>
    <lineage>
        <taxon>Viruses</taxon>
        <taxon>Viruses incertae sedis</taxon>
        <taxon>Alphasatellitidae</taxon>
        <taxon>Geminialphasatellitinae</taxon>
        <taxon>Colecusatellite</taxon>
    </lineage>
</organism>
<feature type="region of interest" description="Disordered" evidence="1">
    <location>
        <begin position="52"/>
        <end position="81"/>
    </location>
</feature>
<proteinExistence type="predicted"/>
<evidence type="ECO:0000313" key="2">
    <source>
        <dbReference type="EMBL" id="QBC98611.1"/>
    </source>
</evidence>
<protein>
    <submittedName>
        <fullName evidence="2">Truncated replication initiation protein</fullName>
    </submittedName>
</protein>
<name>A0A6B7FR51_9VIRU</name>
<sequence>MGFQIPKDSLHLVQGPLTLQLQIALQVAMSSRGRLFLLPAGITNVSVFERGHQVRSRSGQEENRETPPLSLKSRHVYSEIK</sequence>
<dbReference type="EMBL" id="MK167471">
    <property type="protein sequence ID" value="QBC98611.1"/>
    <property type="molecule type" value="Genomic_DNA"/>
</dbReference>
<reference evidence="2" key="1">
    <citation type="submission" date="2018-11" db="EMBL/GenBank/DDBJ databases">
        <title>The diversity of the viruses inside Bemisia tabaci.</title>
        <authorList>
            <person name="Masood M."/>
            <person name="Briddon R.W."/>
        </authorList>
    </citation>
    <scope>NUCLEOTIDE SEQUENCE</scope>
    <source>
        <strain evidence="2">P-610</strain>
    </source>
</reference>
<evidence type="ECO:0000256" key="1">
    <source>
        <dbReference type="SAM" id="MobiDB-lite"/>
    </source>
</evidence>